<evidence type="ECO:0000259" key="3">
    <source>
        <dbReference type="PROSITE" id="PS51228"/>
    </source>
</evidence>
<dbReference type="InterPro" id="IPR022408">
    <property type="entry name" value="Acyl-CoA-binding_prot_CS"/>
</dbReference>
<dbReference type="SUPFAM" id="SSF47027">
    <property type="entry name" value="Acyl-CoA binding protein"/>
    <property type="match status" value="1"/>
</dbReference>
<reference evidence="4 5" key="1">
    <citation type="submission" date="2023-09" db="EMBL/GenBank/DDBJ databases">
        <title>Pangenome analysis of Batrachochytrium dendrobatidis and related Chytrids.</title>
        <authorList>
            <person name="Yacoub M.N."/>
            <person name="Stajich J.E."/>
            <person name="James T.Y."/>
        </authorList>
    </citation>
    <scope>NUCLEOTIDE SEQUENCE [LARGE SCALE GENOMIC DNA]</scope>
    <source>
        <strain evidence="4 5">JEL0888</strain>
    </source>
</reference>
<comment type="similarity">
    <text evidence="1">Belongs to the ACBP family.</text>
</comment>
<proteinExistence type="inferred from homology"/>
<protein>
    <submittedName>
        <fullName evidence="4">Acyl-CoA-binding protein (ACBP)/diazepam binding inhibitor (DBI)/endozepine (EP)</fullName>
    </submittedName>
</protein>
<dbReference type="PANTHER" id="PTHR23310">
    <property type="entry name" value="ACYL-COA-BINDING PROTEIN, ACBP"/>
    <property type="match status" value="1"/>
</dbReference>
<gene>
    <name evidence="4" type="primary">ACB1</name>
    <name evidence="4" type="ORF">HK105_204835</name>
</gene>
<dbReference type="EMBL" id="JADGIZ020000022">
    <property type="protein sequence ID" value="KAL2915650.1"/>
    <property type="molecule type" value="Genomic_DNA"/>
</dbReference>
<evidence type="ECO:0000313" key="4">
    <source>
        <dbReference type="EMBL" id="KAL2915650.1"/>
    </source>
</evidence>
<dbReference type="PROSITE" id="PS00880">
    <property type="entry name" value="ACB_1"/>
    <property type="match status" value="1"/>
</dbReference>
<feature type="domain" description="ACB" evidence="3">
    <location>
        <begin position="3"/>
        <end position="86"/>
    </location>
</feature>
<evidence type="ECO:0000313" key="5">
    <source>
        <dbReference type="Proteomes" id="UP001527925"/>
    </source>
</evidence>
<dbReference type="InterPro" id="IPR000582">
    <property type="entry name" value="Acyl-CoA-binding_protein"/>
</dbReference>
<accession>A0ABR4N825</accession>
<dbReference type="PRINTS" id="PR00689">
    <property type="entry name" value="ACOABINDINGP"/>
</dbReference>
<dbReference type="InterPro" id="IPR035984">
    <property type="entry name" value="Acyl-CoA-binding_sf"/>
</dbReference>
<name>A0ABR4N825_9FUNG</name>
<keyword evidence="5" id="KW-1185">Reference proteome</keyword>
<dbReference type="Proteomes" id="UP001527925">
    <property type="component" value="Unassembled WGS sequence"/>
</dbReference>
<dbReference type="InterPro" id="IPR014352">
    <property type="entry name" value="FERM/acyl-CoA-bd_prot_sf"/>
</dbReference>
<evidence type="ECO:0000256" key="1">
    <source>
        <dbReference type="ARBA" id="ARBA00005567"/>
    </source>
</evidence>
<keyword evidence="2" id="KW-0446">Lipid-binding</keyword>
<dbReference type="PROSITE" id="PS51228">
    <property type="entry name" value="ACB_2"/>
    <property type="match status" value="1"/>
</dbReference>
<sequence length="86" mass="9687">MSLQADFDKAAADVKNLTYKPTNDELLELYGLFKQATVGNNTTAAPGMFDLQGKAKWSAWKKFENLSKEEAQTKYIELVKQLQAKN</sequence>
<organism evidence="4 5">
    <name type="scientific">Polyrhizophydium stewartii</name>
    <dbReference type="NCBI Taxonomy" id="2732419"/>
    <lineage>
        <taxon>Eukaryota</taxon>
        <taxon>Fungi</taxon>
        <taxon>Fungi incertae sedis</taxon>
        <taxon>Chytridiomycota</taxon>
        <taxon>Chytridiomycota incertae sedis</taxon>
        <taxon>Chytridiomycetes</taxon>
        <taxon>Rhizophydiales</taxon>
        <taxon>Rhizophydiales incertae sedis</taxon>
        <taxon>Polyrhizophydium</taxon>
    </lineage>
</organism>
<dbReference type="Gene3D" id="1.20.80.10">
    <property type="match status" value="1"/>
</dbReference>
<dbReference type="PANTHER" id="PTHR23310:SF62">
    <property type="entry name" value="ACYL-COA BINDING PROTEIN 1, ISOFORM A"/>
    <property type="match status" value="1"/>
</dbReference>
<dbReference type="Pfam" id="PF00887">
    <property type="entry name" value="ACBP"/>
    <property type="match status" value="1"/>
</dbReference>
<comment type="caution">
    <text evidence="4">The sequence shown here is derived from an EMBL/GenBank/DDBJ whole genome shotgun (WGS) entry which is preliminary data.</text>
</comment>
<evidence type="ECO:0000256" key="2">
    <source>
        <dbReference type="ARBA" id="ARBA00023121"/>
    </source>
</evidence>